<evidence type="ECO:0000256" key="1">
    <source>
        <dbReference type="SAM" id="MobiDB-lite"/>
    </source>
</evidence>
<feature type="compositionally biased region" description="Basic and acidic residues" evidence="1">
    <location>
        <begin position="1"/>
        <end position="19"/>
    </location>
</feature>
<feature type="region of interest" description="Disordered" evidence="1">
    <location>
        <begin position="1"/>
        <end position="39"/>
    </location>
</feature>
<dbReference type="AlphaFoldDB" id="A0A087U0Y4"/>
<gene>
    <name evidence="2" type="ORF">X975_13038</name>
</gene>
<name>A0A087U0Y4_STEMI</name>
<keyword evidence="3" id="KW-1185">Reference proteome</keyword>
<sequence>MRWTEAEGHLRSPLSERSHASVRSPVTERSPPWTSRSRRRSCLCCTWNPEASPNLGEGLSSVLAMKVPDCTGKNPPQTEVSSSHLCNLLFLQRRGWLLLELCLYFFYIVSSCCQTN</sequence>
<feature type="non-terminal residue" evidence="2">
    <location>
        <position position="116"/>
    </location>
</feature>
<proteinExistence type="predicted"/>
<dbReference type="EMBL" id="KK117634">
    <property type="protein sequence ID" value="KFM71023.1"/>
    <property type="molecule type" value="Genomic_DNA"/>
</dbReference>
<evidence type="ECO:0000313" key="2">
    <source>
        <dbReference type="EMBL" id="KFM71023.1"/>
    </source>
</evidence>
<organism evidence="2 3">
    <name type="scientific">Stegodyphus mimosarum</name>
    <name type="common">African social velvet spider</name>
    <dbReference type="NCBI Taxonomy" id="407821"/>
    <lineage>
        <taxon>Eukaryota</taxon>
        <taxon>Metazoa</taxon>
        <taxon>Ecdysozoa</taxon>
        <taxon>Arthropoda</taxon>
        <taxon>Chelicerata</taxon>
        <taxon>Arachnida</taxon>
        <taxon>Araneae</taxon>
        <taxon>Araneomorphae</taxon>
        <taxon>Entelegynae</taxon>
        <taxon>Eresoidea</taxon>
        <taxon>Eresidae</taxon>
        <taxon>Stegodyphus</taxon>
    </lineage>
</organism>
<accession>A0A087U0Y4</accession>
<reference evidence="2 3" key="1">
    <citation type="submission" date="2013-11" db="EMBL/GenBank/DDBJ databases">
        <title>Genome sequencing of Stegodyphus mimosarum.</title>
        <authorList>
            <person name="Bechsgaard J."/>
        </authorList>
    </citation>
    <scope>NUCLEOTIDE SEQUENCE [LARGE SCALE GENOMIC DNA]</scope>
</reference>
<protein>
    <submittedName>
        <fullName evidence="2">Uncharacterized protein</fullName>
    </submittedName>
</protein>
<evidence type="ECO:0000313" key="3">
    <source>
        <dbReference type="Proteomes" id="UP000054359"/>
    </source>
</evidence>
<dbReference type="Proteomes" id="UP000054359">
    <property type="component" value="Unassembled WGS sequence"/>
</dbReference>